<dbReference type="InterPro" id="IPR005031">
    <property type="entry name" value="COQ10_START"/>
</dbReference>
<accession>A0ABU2L4N2</accession>
<name>A0ABU2L4N2_9ACTN</name>
<gene>
    <name evidence="2" type="ORF">RM780_05915</name>
</gene>
<feature type="domain" description="Coenzyme Q-binding protein COQ10 START" evidence="1">
    <location>
        <begin position="33"/>
        <end position="140"/>
    </location>
</feature>
<protein>
    <submittedName>
        <fullName evidence="2">SRPBCC family protein</fullName>
    </submittedName>
</protein>
<dbReference type="InterPro" id="IPR023393">
    <property type="entry name" value="START-like_dom_sf"/>
</dbReference>
<proteinExistence type="predicted"/>
<dbReference type="Pfam" id="PF03364">
    <property type="entry name" value="Polyketide_cyc"/>
    <property type="match status" value="1"/>
</dbReference>
<keyword evidence="3" id="KW-1185">Reference proteome</keyword>
<evidence type="ECO:0000313" key="2">
    <source>
        <dbReference type="EMBL" id="MDT0306495.1"/>
    </source>
</evidence>
<evidence type="ECO:0000259" key="1">
    <source>
        <dbReference type="Pfam" id="PF03364"/>
    </source>
</evidence>
<dbReference type="Proteomes" id="UP001183388">
    <property type="component" value="Unassembled WGS sequence"/>
</dbReference>
<dbReference type="EMBL" id="JAVREN010000006">
    <property type="protein sequence ID" value="MDT0306495.1"/>
    <property type="molecule type" value="Genomic_DNA"/>
</dbReference>
<dbReference type="Gene3D" id="3.30.530.20">
    <property type="match status" value="1"/>
</dbReference>
<dbReference type="SUPFAM" id="SSF55961">
    <property type="entry name" value="Bet v1-like"/>
    <property type="match status" value="1"/>
</dbReference>
<dbReference type="RefSeq" id="WP_311629424.1">
    <property type="nucleotide sequence ID" value="NZ_JAVREN010000006.1"/>
</dbReference>
<comment type="caution">
    <text evidence="2">The sequence shown here is derived from an EMBL/GenBank/DDBJ whole genome shotgun (WGS) entry which is preliminary data.</text>
</comment>
<organism evidence="2 3">
    <name type="scientific">Streptomyces boetiae</name>
    <dbReference type="NCBI Taxonomy" id="3075541"/>
    <lineage>
        <taxon>Bacteria</taxon>
        <taxon>Bacillati</taxon>
        <taxon>Actinomycetota</taxon>
        <taxon>Actinomycetes</taxon>
        <taxon>Kitasatosporales</taxon>
        <taxon>Streptomycetaceae</taxon>
        <taxon>Streptomyces</taxon>
    </lineage>
</organism>
<sequence>MTTTASSSSSAPPRVTIDTSRAFTHRCVRSAVIPASREAIYGALFDMRAWQDLLPHVQRIEVLHDDGQYQEFMMTVKSDTDGQPLTVRSIRNCREDIEFFQPVPPRFLRHHGGIWRFHPQGPGETLVEVTHVWNLLPEVAAEVYPPGPEGSTEDQVERMLGNHSQLTLQGWQRVFSGGGR</sequence>
<reference evidence="3" key="1">
    <citation type="submission" date="2023-07" db="EMBL/GenBank/DDBJ databases">
        <title>30 novel species of actinomycetes from the DSMZ collection.</title>
        <authorList>
            <person name="Nouioui I."/>
        </authorList>
    </citation>
    <scope>NUCLEOTIDE SEQUENCE [LARGE SCALE GENOMIC DNA]</scope>
    <source>
        <strain evidence="3">DSM 44917</strain>
    </source>
</reference>
<evidence type="ECO:0000313" key="3">
    <source>
        <dbReference type="Proteomes" id="UP001183388"/>
    </source>
</evidence>